<feature type="signal peptide" evidence="2">
    <location>
        <begin position="1"/>
        <end position="24"/>
    </location>
</feature>
<dbReference type="Proteomes" id="UP001473302">
    <property type="component" value="Unassembled WGS sequence"/>
</dbReference>
<feature type="region of interest" description="Disordered" evidence="1">
    <location>
        <begin position="64"/>
        <end position="114"/>
    </location>
</feature>
<evidence type="ECO:0000256" key="1">
    <source>
        <dbReference type="SAM" id="MobiDB-lite"/>
    </source>
</evidence>
<feature type="chain" id="PRO_5047280738" evidence="2">
    <location>
        <begin position="25"/>
        <end position="114"/>
    </location>
</feature>
<dbReference type="PROSITE" id="PS51257">
    <property type="entry name" value="PROKAR_LIPOPROTEIN"/>
    <property type="match status" value="1"/>
</dbReference>
<sequence>MEGRFKLIVVLFIAISCLLIQCDALAIPREISKRVIPEPEDVLTTSRIGLKSVLMATQHMVDNESALIEKKNPTPGGSSSSGSTSKPASSSEFGTSTADLVPATAKKNDATAKK</sequence>
<reference evidence="3 4" key="1">
    <citation type="submission" date="2024-04" db="EMBL/GenBank/DDBJ databases">
        <title>genome sequences of Mucor flavus KT1a and Helicostylum pulchrum KT1b strains isolated from the surface of a dry-aged beef.</title>
        <authorList>
            <person name="Toyotome T."/>
            <person name="Hosono M."/>
            <person name="Torimaru M."/>
            <person name="Fukuda K."/>
            <person name="Mikami N."/>
        </authorList>
    </citation>
    <scope>NUCLEOTIDE SEQUENCE [LARGE SCALE GENOMIC DNA]</scope>
    <source>
        <strain evidence="3 4">KT1a</strain>
    </source>
</reference>
<accession>A0ABP9YWY4</accession>
<feature type="compositionally biased region" description="Low complexity" evidence="1">
    <location>
        <begin position="73"/>
        <end position="91"/>
    </location>
</feature>
<evidence type="ECO:0000313" key="4">
    <source>
        <dbReference type="Proteomes" id="UP001473302"/>
    </source>
</evidence>
<proteinExistence type="predicted"/>
<protein>
    <submittedName>
        <fullName evidence="3">Uncharacterized protein</fullName>
    </submittedName>
</protein>
<organism evidence="3 4">
    <name type="scientific">Mucor flavus</name>
    <dbReference type="NCBI Taxonomy" id="439312"/>
    <lineage>
        <taxon>Eukaryota</taxon>
        <taxon>Fungi</taxon>
        <taxon>Fungi incertae sedis</taxon>
        <taxon>Mucoromycota</taxon>
        <taxon>Mucoromycotina</taxon>
        <taxon>Mucoromycetes</taxon>
        <taxon>Mucorales</taxon>
        <taxon>Mucorineae</taxon>
        <taxon>Mucoraceae</taxon>
        <taxon>Mucor</taxon>
    </lineage>
</organism>
<evidence type="ECO:0000256" key="2">
    <source>
        <dbReference type="SAM" id="SignalP"/>
    </source>
</evidence>
<keyword evidence="4" id="KW-1185">Reference proteome</keyword>
<gene>
    <name evidence="3" type="ORF">MFLAVUS_004800</name>
</gene>
<name>A0ABP9YWY4_9FUNG</name>
<comment type="caution">
    <text evidence="3">The sequence shown here is derived from an EMBL/GenBank/DDBJ whole genome shotgun (WGS) entry which is preliminary data.</text>
</comment>
<evidence type="ECO:0000313" key="3">
    <source>
        <dbReference type="EMBL" id="GAA5811366.1"/>
    </source>
</evidence>
<keyword evidence="2" id="KW-0732">Signal</keyword>
<dbReference type="EMBL" id="BAABUK010000009">
    <property type="protein sequence ID" value="GAA5811366.1"/>
    <property type="molecule type" value="Genomic_DNA"/>
</dbReference>